<dbReference type="AlphaFoldDB" id="A0A147K7F7"/>
<proteinExistence type="predicted"/>
<evidence type="ECO:0000256" key="3">
    <source>
        <dbReference type="SAM" id="Phobius"/>
    </source>
</evidence>
<comment type="subcellular location">
    <subcellularLocation>
        <location evidence="1">Cell surface</location>
    </subcellularLocation>
</comment>
<dbReference type="GO" id="GO:0030420">
    <property type="term" value="P:establishment of competence for transformation"/>
    <property type="evidence" value="ECO:0007669"/>
    <property type="project" value="UniProtKB-KW"/>
</dbReference>
<dbReference type="InterPro" id="IPR012902">
    <property type="entry name" value="N_methyl_site"/>
</dbReference>
<dbReference type="NCBIfam" id="TIGR02532">
    <property type="entry name" value="IV_pilin_GFxxxE"/>
    <property type="match status" value="1"/>
</dbReference>
<keyword evidence="5" id="KW-1185">Reference proteome</keyword>
<evidence type="ECO:0000313" key="4">
    <source>
        <dbReference type="EMBL" id="KUP05931.1"/>
    </source>
</evidence>
<dbReference type="GO" id="GO:0009986">
    <property type="term" value="C:cell surface"/>
    <property type="evidence" value="ECO:0007669"/>
    <property type="project" value="UniProtKB-SubCell"/>
</dbReference>
<keyword evidence="2" id="KW-0178">Competence</keyword>
<evidence type="ECO:0000256" key="2">
    <source>
        <dbReference type="ARBA" id="ARBA00023287"/>
    </source>
</evidence>
<dbReference type="SUPFAM" id="SSF54523">
    <property type="entry name" value="Pili subunits"/>
    <property type="match status" value="1"/>
</dbReference>
<keyword evidence="3" id="KW-0472">Membrane</keyword>
<feature type="transmembrane region" description="Helical" evidence="3">
    <location>
        <begin position="12"/>
        <end position="32"/>
    </location>
</feature>
<dbReference type="STRING" id="1150625.Q75_10860"/>
<accession>A0A147K7F7</accession>
<evidence type="ECO:0000256" key="1">
    <source>
        <dbReference type="ARBA" id="ARBA00004241"/>
    </source>
</evidence>
<comment type="caution">
    <text evidence="4">The sequence shown here is derived from an EMBL/GenBank/DDBJ whole genome shotgun (WGS) entry which is preliminary data.</text>
</comment>
<dbReference type="Gene3D" id="3.30.700.10">
    <property type="entry name" value="Glycoprotein, Type 4 Pilin"/>
    <property type="match status" value="1"/>
</dbReference>
<dbReference type="EMBL" id="LDYG01000032">
    <property type="protein sequence ID" value="KUP05931.1"/>
    <property type="molecule type" value="Genomic_DNA"/>
</dbReference>
<dbReference type="OrthoDB" id="2454081at2"/>
<dbReference type="InterPro" id="IPR045584">
    <property type="entry name" value="Pilin-like"/>
</dbReference>
<dbReference type="Proteomes" id="UP000074108">
    <property type="component" value="Unassembled WGS sequence"/>
</dbReference>
<dbReference type="PATRIC" id="fig|1150625.3.peg.2310"/>
<dbReference type="PROSITE" id="PS00409">
    <property type="entry name" value="PROKAR_NTER_METHYL"/>
    <property type="match status" value="1"/>
</dbReference>
<keyword evidence="3" id="KW-1133">Transmembrane helix</keyword>
<reference evidence="4 5" key="1">
    <citation type="journal article" date="2016" name="Front. Microbiol.">
        <title>Microevolution Analysis of Bacillus coahuilensis Unveils Differences in Phosphorus Acquisition Strategies and Their Regulation.</title>
        <authorList>
            <person name="Gomez-Lunar Z."/>
            <person name="Hernandez-Gonzalez I."/>
            <person name="Rodriguez-Torres M.D."/>
            <person name="Souza V."/>
            <person name="Olmedo-Alvarez G."/>
        </authorList>
    </citation>
    <scope>NUCLEOTIDE SEQUENCE [LARGE SCALE GENOMIC DNA]</scope>
    <source>
        <strain evidence="5">p1.1.43</strain>
    </source>
</reference>
<gene>
    <name evidence="4" type="ORF">Q75_10860</name>
</gene>
<dbReference type="Pfam" id="PF07963">
    <property type="entry name" value="N_methyl"/>
    <property type="match status" value="1"/>
</dbReference>
<name>A0A147K7F7_9BACI</name>
<keyword evidence="3" id="KW-0812">Transmembrane</keyword>
<evidence type="ECO:0000313" key="5">
    <source>
        <dbReference type="Proteomes" id="UP000074108"/>
    </source>
</evidence>
<protein>
    <submittedName>
        <fullName evidence="4">Uncharacterized protein</fullName>
    </submittedName>
</protein>
<organism evidence="4 5">
    <name type="scientific">Bacillus coahuilensis p1.1.43</name>
    <dbReference type="NCBI Taxonomy" id="1150625"/>
    <lineage>
        <taxon>Bacteria</taxon>
        <taxon>Bacillati</taxon>
        <taxon>Bacillota</taxon>
        <taxon>Bacilli</taxon>
        <taxon>Bacillales</taxon>
        <taxon>Bacillaceae</taxon>
        <taxon>Bacillus</taxon>
    </lineage>
</organism>
<sequence length="148" mass="15671">MVKKSVKNERGLTLIELLAVVVILGIIAAIAIPSIGGLINNSERDAHIGTAQQMVNAARLAVTSDESLVGQDLTLQNLIDQGYLEPVEDPTGVGYETTNSIVSVDNQTGTNAVAGVYDYTVTLENADGHEYMTAENPSTVTRSDITLP</sequence>